<evidence type="ECO:0000256" key="10">
    <source>
        <dbReference type="ARBA" id="ARBA00022982"/>
    </source>
</evidence>
<evidence type="ECO:0000313" key="17">
    <source>
        <dbReference type="Proteomes" id="UP000035680"/>
    </source>
</evidence>
<evidence type="ECO:0000256" key="12">
    <source>
        <dbReference type="ARBA" id="ARBA00023128"/>
    </source>
</evidence>
<dbReference type="Pfam" id="PF10183">
    <property type="entry name" value="ESSS"/>
    <property type="match status" value="1"/>
</dbReference>
<accession>A0A0K0G467</accession>
<dbReference type="AlphaFoldDB" id="A0A0K0G467"/>
<evidence type="ECO:0000256" key="16">
    <source>
        <dbReference type="ARBA" id="ARBA00046528"/>
    </source>
</evidence>
<evidence type="ECO:0000256" key="1">
    <source>
        <dbReference type="ARBA" id="ARBA00003195"/>
    </source>
</evidence>
<keyword evidence="8" id="KW-0999">Mitochondrion inner membrane</keyword>
<dbReference type="Proteomes" id="UP000035680">
    <property type="component" value="Unassembled WGS sequence"/>
</dbReference>
<dbReference type="InterPro" id="IPR019329">
    <property type="entry name" value="NADH_UbQ_OxRdtase_ESSS_su"/>
</dbReference>
<evidence type="ECO:0000256" key="4">
    <source>
        <dbReference type="ARBA" id="ARBA00018632"/>
    </source>
</evidence>
<keyword evidence="6" id="KW-0679">Respiratory chain</keyword>
<evidence type="ECO:0000256" key="2">
    <source>
        <dbReference type="ARBA" id="ARBA00004434"/>
    </source>
</evidence>
<dbReference type="WBParaSite" id="SVE_1952700.1">
    <property type="protein sequence ID" value="SVE_1952700.1"/>
    <property type="gene ID" value="SVE_1952700"/>
</dbReference>
<evidence type="ECO:0000313" key="18">
    <source>
        <dbReference type="WBParaSite" id="SVE_1952700.1"/>
    </source>
</evidence>
<evidence type="ECO:0000256" key="3">
    <source>
        <dbReference type="ARBA" id="ARBA00008915"/>
    </source>
</evidence>
<evidence type="ECO:0000256" key="13">
    <source>
        <dbReference type="ARBA" id="ARBA00023136"/>
    </source>
</evidence>
<name>A0A0K0G467_STRVS</name>
<evidence type="ECO:0000256" key="14">
    <source>
        <dbReference type="ARBA" id="ARBA00030753"/>
    </source>
</evidence>
<evidence type="ECO:0000256" key="15">
    <source>
        <dbReference type="ARBA" id="ARBA00031387"/>
    </source>
</evidence>
<evidence type="ECO:0000256" key="8">
    <source>
        <dbReference type="ARBA" id="ARBA00022792"/>
    </source>
</evidence>
<keyword evidence="17" id="KW-1185">Reference proteome</keyword>
<keyword evidence="10" id="KW-0249">Electron transport</keyword>
<sequence length="281" mass="32841">MTENSAEPLINLMAIRLGTIVIHRLLSKNNRTICREFLVSVIQLKKVIPLTQVLKEKTLEEQERKLTILELNDRRLQNDVEDEDLILQSKKDNLKDSIMLKCGINCKSSLVRSKVFTFRSLASHGHSDNDPSIVRKPADYKPGSDSYSYENPYPKLNGGRLDWLFGDGWRRPLAKDQGGKMRRKWIWFGQVSHDEYKDWLIHHKSSFLVITFLTVWTTFYLIWMKPDWPTGREWALREAHLEMARREKAGLPYISKDFLDPKRVAASLPSDEELRDFEILV</sequence>
<evidence type="ECO:0000256" key="11">
    <source>
        <dbReference type="ARBA" id="ARBA00022989"/>
    </source>
</evidence>
<protein>
    <recommendedName>
        <fullName evidence="4">NADH dehydrogenase [ubiquinone] 1 beta subcomplex subunit 11, mitochondrial</fullName>
    </recommendedName>
    <alternativeName>
        <fullName evidence="15">Complex I-ESSS</fullName>
    </alternativeName>
    <alternativeName>
        <fullName evidence="14">NADH-ubiquinone oxidoreductase ESSS subunit</fullName>
    </alternativeName>
</protein>
<comment type="function">
    <text evidence="1">Accessory subunit of the mitochondrial membrane respiratory chain NADH dehydrogenase (Complex I), that is believed not to be involved in catalysis. Complex I functions in the transfer of electrons from NADH to the respiratory chain. The immediate electron acceptor for the enzyme is believed to be ubiquinone.</text>
</comment>
<dbReference type="PANTHER" id="PTHR13327">
    <property type="entry name" value="NADH-UBIQUINONE OXIDOREDUCTASE ESSS SUBUNIT, MITOCHONDRIAL PRECURSOR"/>
    <property type="match status" value="1"/>
</dbReference>
<keyword evidence="12" id="KW-0496">Mitochondrion</keyword>
<comment type="subunit">
    <text evidence="16">Complex I is composed of 45 different subunits. Interacts with BCAP31.</text>
</comment>
<evidence type="ECO:0000256" key="5">
    <source>
        <dbReference type="ARBA" id="ARBA00022448"/>
    </source>
</evidence>
<evidence type="ECO:0000256" key="9">
    <source>
        <dbReference type="ARBA" id="ARBA00022946"/>
    </source>
</evidence>
<keyword evidence="11" id="KW-1133">Transmembrane helix</keyword>
<reference evidence="17" key="1">
    <citation type="submission" date="2014-07" db="EMBL/GenBank/DDBJ databases">
        <authorList>
            <person name="Martin A.A"/>
            <person name="De Silva N."/>
        </authorList>
    </citation>
    <scope>NUCLEOTIDE SEQUENCE</scope>
</reference>
<organism evidence="17 18">
    <name type="scientific">Strongyloides venezuelensis</name>
    <name type="common">Threadworm</name>
    <dbReference type="NCBI Taxonomy" id="75913"/>
    <lineage>
        <taxon>Eukaryota</taxon>
        <taxon>Metazoa</taxon>
        <taxon>Ecdysozoa</taxon>
        <taxon>Nematoda</taxon>
        <taxon>Chromadorea</taxon>
        <taxon>Rhabditida</taxon>
        <taxon>Tylenchina</taxon>
        <taxon>Panagrolaimomorpha</taxon>
        <taxon>Strongyloidoidea</taxon>
        <taxon>Strongyloididae</taxon>
        <taxon>Strongyloides</taxon>
    </lineage>
</organism>
<proteinExistence type="inferred from homology"/>
<keyword evidence="9" id="KW-0809">Transit peptide</keyword>
<keyword evidence="7" id="KW-0812">Transmembrane</keyword>
<evidence type="ECO:0000256" key="6">
    <source>
        <dbReference type="ARBA" id="ARBA00022660"/>
    </source>
</evidence>
<dbReference type="PANTHER" id="PTHR13327:SF0">
    <property type="entry name" value="NADH DEHYDROGENASE [UBIQUINONE] 1 BETA SUBCOMPLEX SUBUNIT 11, MITOCHONDRIAL"/>
    <property type="match status" value="1"/>
</dbReference>
<keyword evidence="13" id="KW-0472">Membrane</keyword>
<keyword evidence="5" id="KW-0813">Transport</keyword>
<dbReference type="GO" id="GO:0005743">
    <property type="term" value="C:mitochondrial inner membrane"/>
    <property type="evidence" value="ECO:0007669"/>
    <property type="project" value="UniProtKB-SubCell"/>
</dbReference>
<dbReference type="STRING" id="75913.A0A0K0G467"/>
<reference evidence="18" key="2">
    <citation type="submission" date="2015-08" db="UniProtKB">
        <authorList>
            <consortium name="WormBaseParasite"/>
        </authorList>
    </citation>
    <scope>IDENTIFICATION</scope>
</reference>
<comment type="similarity">
    <text evidence="3">Belongs to the complex I NDUFB11 subunit family.</text>
</comment>
<evidence type="ECO:0000256" key="7">
    <source>
        <dbReference type="ARBA" id="ARBA00022692"/>
    </source>
</evidence>
<comment type="subcellular location">
    <subcellularLocation>
        <location evidence="2">Mitochondrion inner membrane</location>
        <topology evidence="2">Single-pass membrane protein</topology>
    </subcellularLocation>
</comment>